<comment type="caution">
    <text evidence="2">The sequence shown here is derived from an EMBL/GenBank/DDBJ whole genome shotgun (WGS) entry which is preliminary data.</text>
</comment>
<dbReference type="AlphaFoldDB" id="A0A511NC64"/>
<dbReference type="InterPro" id="IPR002559">
    <property type="entry name" value="Transposase_11"/>
</dbReference>
<dbReference type="Proteomes" id="UP000321306">
    <property type="component" value="Unassembled WGS sequence"/>
</dbReference>
<name>A0A511NC64_DEIC1</name>
<dbReference type="GO" id="GO:0006313">
    <property type="term" value="P:DNA transposition"/>
    <property type="evidence" value="ECO:0007669"/>
    <property type="project" value="InterPro"/>
</dbReference>
<dbReference type="Pfam" id="PF01609">
    <property type="entry name" value="DDE_Tnp_1"/>
    <property type="match status" value="1"/>
</dbReference>
<gene>
    <name evidence="2" type="ORF">DC3_58220</name>
</gene>
<evidence type="ECO:0000259" key="1">
    <source>
        <dbReference type="Pfam" id="PF01609"/>
    </source>
</evidence>
<organism evidence="2 3">
    <name type="scientific">Deinococcus cellulosilyticus (strain DSM 18568 / NBRC 106333 / KACC 11606 / 5516J-15)</name>
    <dbReference type="NCBI Taxonomy" id="1223518"/>
    <lineage>
        <taxon>Bacteria</taxon>
        <taxon>Thermotogati</taxon>
        <taxon>Deinococcota</taxon>
        <taxon>Deinococci</taxon>
        <taxon>Deinococcales</taxon>
        <taxon>Deinococcaceae</taxon>
        <taxon>Deinococcus</taxon>
    </lineage>
</organism>
<dbReference type="GO" id="GO:0003677">
    <property type="term" value="F:DNA binding"/>
    <property type="evidence" value="ECO:0007669"/>
    <property type="project" value="InterPro"/>
</dbReference>
<evidence type="ECO:0000313" key="2">
    <source>
        <dbReference type="EMBL" id="GEM50187.1"/>
    </source>
</evidence>
<dbReference type="GO" id="GO:0004803">
    <property type="term" value="F:transposase activity"/>
    <property type="evidence" value="ECO:0007669"/>
    <property type="project" value="InterPro"/>
</dbReference>
<dbReference type="SUPFAM" id="SSF53098">
    <property type="entry name" value="Ribonuclease H-like"/>
    <property type="match status" value="1"/>
</dbReference>
<proteinExistence type="predicted"/>
<evidence type="ECO:0000313" key="3">
    <source>
        <dbReference type="Proteomes" id="UP000321306"/>
    </source>
</evidence>
<dbReference type="EMBL" id="BJXB01000074">
    <property type="protein sequence ID" value="GEM50187.1"/>
    <property type="molecule type" value="Genomic_DNA"/>
</dbReference>
<sequence>MRPHHHTLGTSCAASRFYNQYQWNTRALMKAVQQHILQQLSKAYPRRSGRKPTLNVLVDLTTLRKEGQFPGLPVSYFNGKYGLHLVVVYLLIGKVRFPWSFAVWKGKGRASESKLAVGMIQSLCHQLQGRFHLKVLADSGFDNQYFLKPLSQLGLTVLVGTKGDRKVGDKKVKELFFNGSWVKLNTPELQVTVAWFERRYPTGETERRYVMCNQPLTAKTLVSWGKSRWRIEAFFKAAKGRFGLDQFGQRTLRGAIRFIFLSLLAFILTHTVNEYPNSSTMDWGELAFQAARSLVLWVLRAEFLMLQDQLFTDSELHHFPRAG</sequence>
<feature type="domain" description="Transposase IS4-like" evidence="1">
    <location>
        <begin position="56"/>
        <end position="267"/>
    </location>
</feature>
<reference evidence="2 3" key="1">
    <citation type="submission" date="2019-07" db="EMBL/GenBank/DDBJ databases">
        <title>Whole genome shotgun sequence of Deinococcus cellulosilyticus NBRC 106333.</title>
        <authorList>
            <person name="Hosoyama A."/>
            <person name="Uohara A."/>
            <person name="Ohji S."/>
            <person name="Ichikawa N."/>
        </authorList>
    </citation>
    <scope>NUCLEOTIDE SEQUENCE [LARGE SCALE GENOMIC DNA]</scope>
    <source>
        <strain evidence="2 3">NBRC 106333</strain>
    </source>
</reference>
<keyword evidence="3" id="KW-1185">Reference proteome</keyword>
<protein>
    <recommendedName>
        <fullName evidence="1">Transposase IS4-like domain-containing protein</fullName>
    </recommendedName>
</protein>
<dbReference type="InterPro" id="IPR012337">
    <property type="entry name" value="RNaseH-like_sf"/>
</dbReference>
<accession>A0A511NC64</accession>